<name>A0A078APE3_STYLE</name>
<feature type="compositionally biased region" description="Basic and acidic residues" evidence="2">
    <location>
        <begin position="818"/>
        <end position="827"/>
    </location>
</feature>
<accession>A0A078APE3</accession>
<feature type="compositionally biased region" description="Polar residues" evidence="2">
    <location>
        <begin position="172"/>
        <end position="193"/>
    </location>
</feature>
<evidence type="ECO:0000313" key="3">
    <source>
        <dbReference type="EMBL" id="CDW84009.1"/>
    </source>
</evidence>
<evidence type="ECO:0000313" key="4">
    <source>
        <dbReference type="Proteomes" id="UP000039865"/>
    </source>
</evidence>
<keyword evidence="1" id="KW-0175">Coiled coil</keyword>
<feature type="region of interest" description="Disordered" evidence="2">
    <location>
        <begin position="168"/>
        <end position="194"/>
    </location>
</feature>
<reference evidence="3 4" key="1">
    <citation type="submission" date="2014-06" db="EMBL/GenBank/DDBJ databases">
        <authorList>
            <person name="Swart Estienne"/>
        </authorList>
    </citation>
    <scope>NUCLEOTIDE SEQUENCE [LARGE SCALE GENOMIC DNA]</scope>
    <source>
        <strain evidence="3 4">130c</strain>
    </source>
</reference>
<feature type="region of interest" description="Disordered" evidence="2">
    <location>
        <begin position="407"/>
        <end position="429"/>
    </location>
</feature>
<dbReference type="InParanoid" id="A0A078APE3"/>
<evidence type="ECO:0000256" key="2">
    <source>
        <dbReference type="SAM" id="MobiDB-lite"/>
    </source>
</evidence>
<dbReference type="Proteomes" id="UP000039865">
    <property type="component" value="Unassembled WGS sequence"/>
</dbReference>
<feature type="coiled-coil region" evidence="1">
    <location>
        <begin position="779"/>
        <end position="806"/>
    </location>
</feature>
<gene>
    <name evidence="3" type="primary">Contig8666.g9246</name>
    <name evidence="3" type="ORF">STYLEM_13066</name>
</gene>
<dbReference type="AlphaFoldDB" id="A0A078APE3"/>
<keyword evidence="4" id="KW-1185">Reference proteome</keyword>
<evidence type="ECO:0000256" key="1">
    <source>
        <dbReference type="SAM" id="Coils"/>
    </source>
</evidence>
<sequence>MNPHIPQQMRIFQVLKINKILKSESEVFNITNTNLTFGLKPAEIKQFYKDKNRDRNEYESQFSFKLKETVIEEEVINGSENESLESYENEGTLNQTMANMNFTQLSDTMQLTELNRSNKVLIMPTPNKVTKNKLQLQLNRIEQYISHPQSPNTSIRCFESNRKINNLRLPTKSMNQRKSILKNPSSDRSQNRNANKKVSIFIPIEETKYEFNECSSSCTSSSMTSESFNSSNGQRGHLWEEQIDSHESSVSKASRYDRSSYFDKMSARDEEFIGMFTKKSTYDPKKKQVQVFAIILQRYDYDDLSWCHKKMREGIVARKFHYSNHKQNQPFLYKSNYRNDRVKIWISNDGNKINWRKVNSQTQSLLDLTSSVKIKNIYGLIFGAFSSTFENHKEFVLNYQRFSRLTNQNNKRSSSQKGSSPGSNIKIRQRRQAKSYTMSLHQGDKHENNLQRSAALKTEDKIFYSWECVSLMTLKRTYDFVITERTEMLAFINCIQNIIYIHHLKRKQTITIPKYWYYKILMFKMKISYMAWVQKIQFSEVLLRAINKTVEQQKHQVIAELRAFRMTENIHQDVLEAKQQGILKRKSVFVTDKDQLQAKGSLLKRRETIAALLKEQLSKMNTYSNENPLQGYQKMQIFFSLILLKQNYKLHHLKKCALSHKFYIDNYLSSDEEEIQNKKKIARETIFEAKRLEQLVNEELRILNFRLQQVLNLKAKDAFFMISEDIRMFTKNKKKLVSLVFKLIQRKIIDEDNLLKKQKFKKQIEAKEFWRKAKNYRQLIQKEQKSQEFKNERQKILDNIKRIREKSFHHKASSQIPEFHKQSDVRAKSQINQEQGGQSIVYRQKEHSPLSKLWKQNMLRDHRNHPFEFGIPQTMKEVRVSRNIQSSFISKRREFRYAPKIEVQFEV</sequence>
<proteinExistence type="predicted"/>
<feature type="compositionally biased region" description="Low complexity" evidence="2">
    <location>
        <begin position="407"/>
        <end position="424"/>
    </location>
</feature>
<organism evidence="3 4">
    <name type="scientific">Stylonychia lemnae</name>
    <name type="common">Ciliate</name>
    <dbReference type="NCBI Taxonomy" id="5949"/>
    <lineage>
        <taxon>Eukaryota</taxon>
        <taxon>Sar</taxon>
        <taxon>Alveolata</taxon>
        <taxon>Ciliophora</taxon>
        <taxon>Intramacronucleata</taxon>
        <taxon>Spirotrichea</taxon>
        <taxon>Stichotrichia</taxon>
        <taxon>Sporadotrichida</taxon>
        <taxon>Oxytrichidae</taxon>
        <taxon>Stylonychinae</taxon>
        <taxon>Stylonychia</taxon>
    </lineage>
</organism>
<dbReference type="EMBL" id="CCKQ01012393">
    <property type="protein sequence ID" value="CDW84009.1"/>
    <property type="molecule type" value="Genomic_DNA"/>
</dbReference>
<feature type="region of interest" description="Disordered" evidence="2">
    <location>
        <begin position="811"/>
        <end position="837"/>
    </location>
</feature>
<protein>
    <submittedName>
        <fullName evidence="3">Uncharacterized protein</fullName>
    </submittedName>
</protein>